<keyword evidence="1" id="KW-0813">Transport</keyword>
<dbReference type="InterPro" id="IPR003593">
    <property type="entry name" value="AAA+_ATPase"/>
</dbReference>
<keyword evidence="2" id="KW-0547">Nucleotide-binding</keyword>
<dbReference type="AlphaFoldDB" id="A0A1M6PFP8"/>
<dbReference type="RefSeq" id="WP_072966642.1">
    <property type="nucleotide sequence ID" value="NZ_FRAJ01000008.1"/>
</dbReference>
<dbReference type="CDD" id="cd03214">
    <property type="entry name" value="ABC_Iron-Siderophores_B12_Hemin"/>
    <property type="match status" value="1"/>
</dbReference>
<dbReference type="PANTHER" id="PTHR42794:SF1">
    <property type="entry name" value="HEMIN IMPORT ATP-BINDING PROTEIN HMUV"/>
    <property type="match status" value="1"/>
</dbReference>
<dbReference type="EMBL" id="FRAJ01000008">
    <property type="protein sequence ID" value="SHK06776.1"/>
    <property type="molecule type" value="Genomic_DNA"/>
</dbReference>
<dbReference type="InterPro" id="IPR027417">
    <property type="entry name" value="P-loop_NTPase"/>
</dbReference>
<evidence type="ECO:0000313" key="7">
    <source>
        <dbReference type="Proteomes" id="UP000184082"/>
    </source>
</evidence>
<dbReference type="SMART" id="SM00382">
    <property type="entry name" value="AAA"/>
    <property type="match status" value="1"/>
</dbReference>
<feature type="domain" description="ABC transporter" evidence="5">
    <location>
        <begin position="2"/>
        <end position="241"/>
    </location>
</feature>
<dbReference type="STRING" id="1121266.SAMN02745883_01187"/>
<dbReference type="SUPFAM" id="SSF52540">
    <property type="entry name" value="P-loop containing nucleoside triphosphate hydrolases"/>
    <property type="match status" value="1"/>
</dbReference>
<name>A0A1M6PFP8_9FIRM</name>
<accession>A0A1M6PFP8</accession>
<dbReference type="InterPro" id="IPR003439">
    <property type="entry name" value="ABC_transporter-like_ATP-bd"/>
</dbReference>
<dbReference type="PANTHER" id="PTHR42794">
    <property type="entry name" value="HEMIN IMPORT ATP-BINDING PROTEIN HMUV"/>
    <property type="match status" value="1"/>
</dbReference>
<dbReference type="Gene3D" id="3.40.50.300">
    <property type="entry name" value="P-loop containing nucleotide triphosphate hydrolases"/>
    <property type="match status" value="1"/>
</dbReference>
<dbReference type="GO" id="GO:0016887">
    <property type="term" value="F:ATP hydrolysis activity"/>
    <property type="evidence" value="ECO:0007669"/>
    <property type="project" value="InterPro"/>
</dbReference>
<dbReference type="GO" id="GO:0005524">
    <property type="term" value="F:ATP binding"/>
    <property type="evidence" value="ECO:0007669"/>
    <property type="project" value="UniProtKB-KW"/>
</dbReference>
<evidence type="ECO:0000256" key="3">
    <source>
        <dbReference type="ARBA" id="ARBA00022840"/>
    </source>
</evidence>
<protein>
    <submittedName>
        <fullName evidence="6">Iron complex transport system ATP-binding protein</fullName>
    </submittedName>
</protein>
<evidence type="ECO:0000256" key="1">
    <source>
        <dbReference type="ARBA" id="ARBA00022448"/>
    </source>
</evidence>
<proteinExistence type="predicted"/>
<evidence type="ECO:0000256" key="2">
    <source>
        <dbReference type="ARBA" id="ARBA00022741"/>
    </source>
</evidence>
<dbReference type="FunFam" id="3.40.50.300:FF:000134">
    <property type="entry name" value="Iron-enterobactin ABC transporter ATP-binding protein"/>
    <property type="match status" value="1"/>
</dbReference>
<evidence type="ECO:0000256" key="4">
    <source>
        <dbReference type="ARBA" id="ARBA00022967"/>
    </source>
</evidence>
<keyword evidence="7" id="KW-1185">Reference proteome</keyword>
<dbReference type="Proteomes" id="UP000184082">
    <property type="component" value="Unassembled WGS sequence"/>
</dbReference>
<dbReference type="Pfam" id="PF00005">
    <property type="entry name" value="ABC_tran"/>
    <property type="match status" value="1"/>
</dbReference>
<reference evidence="6 7" key="1">
    <citation type="submission" date="2016-11" db="EMBL/GenBank/DDBJ databases">
        <authorList>
            <person name="Jaros S."/>
            <person name="Januszkiewicz K."/>
            <person name="Wedrychowicz H."/>
        </authorList>
    </citation>
    <scope>NUCLEOTIDE SEQUENCE [LARGE SCALE GENOMIC DNA]</scope>
    <source>
        <strain evidence="6 7">DSM 14501</strain>
    </source>
</reference>
<sequence>MFDIQNITFGYGKFNIFENLSFKIDREDKGKFISIIGPNGCGKTTLLNILTGELKPKKGKIFYRQRDLSSYTIKELSKKIAVVRQRTNISFPFTCFDIVMMGRNPYRERLNEPTDEDIDIVVSFMKKTDTYKFMNSLVTEISGGEYQRVMLARALSQSPEILLLDEAFSAMDIAYKVKSLKLLKQVIREKNITVLSIMHDLNLVYKFSDKVCVISNGKVVRYGDSKKVLDQDLIKKVFAVDVELIEGKGFLIT</sequence>
<keyword evidence="3 6" id="KW-0067">ATP-binding</keyword>
<keyword evidence="4" id="KW-1278">Translocase</keyword>
<evidence type="ECO:0000259" key="5">
    <source>
        <dbReference type="PROSITE" id="PS50893"/>
    </source>
</evidence>
<gene>
    <name evidence="6" type="ORF">SAMN02745883_01187</name>
</gene>
<evidence type="ECO:0000313" key="6">
    <source>
        <dbReference type="EMBL" id="SHK06776.1"/>
    </source>
</evidence>
<organism evidence="6 7">
    <name type="scientific">Caminicella sporogenes DSM 14501</name>
    <dbReference type="NCBI Taxonomy" id="1121266"/>
    <lineage>
        <taxon>Bacteria</taxon>
        <taxon>Bacillati</taxon>
        <taxon>Bacillota</taxon>
        <taxon>Clostridia</taxon>
        <taxon>Peptostreptococcales</taxon>
        <taxon>Caminicellaceae</taxon>
        <taxon>Caminicella</taxon>
    </lineage>
</organism>
<dbReference type="PROSITE" id="PS50893">
    <property type="entry name" value="ABC_TRANSPORTER_2"/>
    <property type="match status" value="1"/>
</dbReference>